<evidence type="ECO:0000313" key="1">
    <source>
        <dbReference type="EMBL" id="UTY29131.1"/>
    </source>
</evidence>
<accession>A0ABY5HY93</accession>
<sequence>MAIITDEMIKQVYIIADSFYHGKISKQDALDTLHDKYGMTKNSAAYYINVYCSMRNGKRYTRTINKTATKYFLQQILKNNDKAEFRKALNAIRLHLEYYESLEQGKLPSIKKIIEEYSKLK</sequence>
<gene>
    <name evidence="1" type="ORF">E4N76_09185</name>
</gene>
<dbReference type="Proteomes" id="UP001059401">
    <property type="component" value="Chromosome"/>
</dbReference>
<protein>
    <submittedName>
        <fullName evidence="1">Uncharacterized protein</fullName>
    </submittedName>
</protein>
<name>A0ABY5HY93_9SPIR</name>
<proteinExistence type="predicted"/>
<dbReference type="EMBL" id="CP038802">
    <property type="protein sequence ID" value="UTY29131.1"/>
    <property type="molecule type" value="Genomic_DNA"/>
</dbReference>
<evidence type="ECO:0000313" key="2">
    <source>
        <dbReference type="Proteomes" id="UP001059401"/>
    </source>
</evidence>
<organism evidence="1 2">
    <name type="scientific">Treponema putidum</name>
    <dbReference type="NCBI Taxonomy" id="221027"/>
    <lineage>
        <taxon>Bacteria</taxon>
        <taxon>Pseudomonadati</taxon>
        <taxon>Spirochaetota</taxon>
        <taxon>Spirochaetia</taxon>
        <taxon>Spirochaetales</taxon>
        <taxon>Treponemataceae</taxon>
        <taxon>Treponema</taxon>
    </lineage>
</organism>
<reference evidence="1" key="1">
    <citation type="submission" date="2019-04" db="EMBL/GenBank/DDBJ databases">
        <title>Whole genome sequencing of oral phylogroup 2 treponemes.</title>
        <authorList>
            <person name="Chan Y."/>
            <person name="Zeng H.H."/>
            <person name="Yu X.L."/>
            <person name="Leung W.K."/>
            <person name="Watt R.M."/>
        </authorList>
    </citation>
    <scope>NUCLEOTIDE SEQUENCE</scope>
    <source>
        <strain evidence="1">OMZ 847</strain>
    </source>
</reference>
<keyword evidence="2" id="KW-1185">Reference proteome</keyword>
<dbReference type="RefSeq" id="WP_255804879.1">
    <property type="nucleotide sequence ID" value="NZ_CP038802.1"/>
</dbReference>